<protein>
    <submittedName>
        <fullName evidence="1">Uncharacterized protein</fullName>
    </submittedName>
</protein>
<comment type="caution">
    <text evidence="1">The sequence shown here is derived from an EMBL/GenBank/DDBJ whole genome shotgun (WGS) entry which is preliminary data.</text>
</comment>
<evidence type="ECO:0000313" key="2">
    <source>
        <dbReference type="Proteomes" id="UP000664477"/>
    </source>
</evidence>
<proteinExistence type="predicted"/>
<dbReference type="AlphaFoldDB" id="A0A939NB10"/>
<accession>A0A939NB10</accession>
<sequence length="69" mass="7822">MMLFDAPEFTTIFTPIFSTKEAPMGELILRDNVTEIVDVNNMTKNTNNPATSYLLRLRSKQSQRQCAPA</sequence>
<dbReference type="EMBL" id="JAGETQ010000001">
    <property type="protein sequence ID" value="MBO1915706.1"/>
    <property type="molecule type" value="Genomic_DNA"/>
</dbReference>
<dbReference type="Proteomes" id="UP000664477">
    <property type="component" value="Unassembled WGS sequence"/>
</dbReference>
<name>A0A939NB10_PRORE</name>
<gene>
    <name evidence="1" type="ORF">J4727_00545</name>
</gene>
<evidence type="ECO:0000313" key="1">
    <source>
        <dbReference type="EMBL" id="MBO1915706.1"/>
    </source>
</evidence>
<reference evidence="1" key="1">
    <citation type="submission" date="2021-03" db="EMBL/GenBank/DDBJ databases">
        <title>Molecular epidemiology and mechanisms of colistin and carbapenem resistance in Enterobacteriaceae from clinical isolates, the environment and porcine samples in Pretoria, South Africa.</title>
        <authorList>
            <person name="Bogoshi D."/>
            <person name="Mbelle N.M."/>
            <person name="Naidoo V."/>
            <person name="Osei Sekyere J."/>
        </authorList>
    </citation>
    <scope>NUCLEOTIDE SEQUENCE</scope>
    <source>
        <strain evidence="1">C052</strain>
    </source>
</reference>
<organism evidence="1 2">
    <name type="scientific">Providencia rettgeri</name>
    <dbReference type="NCBI Taxonomy" id="587"/>
    <lineage>
        <taxon>Bacteria</taxon>
        <taxon>Pseudomonadati</taxon>
        <taxon>Pseudomonadota</taxon>
        <taxon>Gammaproteobacteria</taxon>
        <taxon>Enterobacterales</taxon>
        <taxon>Morganellaceae</taxon>
        <taxon>Providencia</taxon>
    </lineage>
</organism>